<evidence type="ECO:0000256" key="1">
    <source>
        <dbReference type="SAM" id="MobiDB-lite"/>
    </source>
</evidence>
<sequence length="306" mass="33965">MADSAPSGFSLSDSVSTWPSGGINDSKRPPLPSSFRQRPTDNSSASPGQTEELPHLASWRSSTSSTDGASGDVNTGTYTRVHLKVKAQSRLGETVHCSGSSFVMGHFNPNESMTLVTTPEDYPYWTTVKPMILPRGVPHQYMYALFSGGVFSSWEQIECERVLVPEGREMIVVEEYGLFDQDMELVPTGERIERSLVYERRRDETPSTPRQSNASEDLAEAPSNEQVQDAADRLAARVAEDKDEDVKSPRSSITGSPSQRCRQTSKLQSRYKRYMPSSYHPLPEAMLFLVCYHLPVKLTKSAEDGS</sequence>
<organism evidence="3 4">
    <name type="scientific">Phytophthora megakarya</name>
    <dbReference type="NCBI Taxonomy" id="4795"/>
    <lineage>
        <taxon>Eukaryota</taxon>
        <taxon>Sar</taxon>
        <taxon>Stramenopiles</taxon>
        <taxon>Oomycota</taxon>
        <taxon>Peronosporomycetes</taxon>
        <taxon>Peronosporales</taxon>
        <taxon>Peronosporaceae</taxon>
        <taxon>Phytophthora</taxon>
    </lineage>
</organism>
<dbReference type="GO" id="GO:2001070">
    <property type="term" value="F:starch binding"/>
    <property type="evidence" value="ECO:0007669"/>
    <property type="project" value="InterPro"/>
</dbReference>
<feature type="compositionally biased region" description="Polar residues" evidence="1">
    <location>
        <begin position="249"/>
        <end position="268"/>
    </location>
</feature>
<gene>
    <name evidence="3" type="ORF">PHMEG_00040358</name>
</gene>
<dbReference type="Gene3D" id="2.60.40.10">
    <property type="entry name" value="Immunoglobulins"/>
    <property type="match status" value="1"/>
</dbReference>
<dbReference type="FunFam" id="2.60.40.10:FF:002191">
    <property type="entry name" value="Trehalose-phosphatase, putative"/>
    <property type="match status" value="1"/>
</dbReference>
<evidence type="ECO:0000313" key="4">
    <source>
        <dbReference type="Proteomes" id="UP000198211"/>
    </source>
</evidence>
<dbReference type="OrthoDB" id="10503328at2759"/>
<dbReference type="AlphaFoldDB" id="A0A225UDP6"/>
<dbReference type="EMBL" id="NBNE01020886">
    <property type="protein sequence ID" value="OWY91175.1"/>
    <property type="molecule type" value="Genomic_DNA"/>
</dbReference>
<accession>A0A225UDP6</accession>
<proteinExistence type="predicted"/>
<evidence type="ECO:0000313" key="3">
    <source>
        <dbReference type="EMBL" id="OWY91175.1"/>
    </source>
</evidence>
<keyword evidence="4" id="KW-1185">Reference proteome</keyword>
<feature type="region of interest" description="Disordered" evidence="1">
    <location>
        <begin position="1"/>
        <end position="75"/>
    </location>
</feature>
<dbReference type="InterPro" id="IPR013784">
    <property type="entry name" value="Carb-bd-like_fold"/>
</dbReference>
<dbReference type="PROSITE" id="PS51166">
    <property type="entry name" value="CBM20"/>
    <property type="match status" value="1"/>
</dbReference>
<dbReference type="Pfam" id="PF00686">
    <property type="entry name" value="CBM_20"/>
    <property type="match status" value="1"/>
</dbReference>
<evidence type="ECO:0000259" key="2">
    <source>
        <dbReference type="PROSITE" id="PS51166"/>
    </source>
</evidence>
<feature type="compositionally biased region" description="Low complexity" evidence="1">
    <location>
        <begin position="57"/>
        <end position="72"/>
    </location>
</feature>
<feature type="compositionally biased region" description="Polar residues" evidence="1">
    <location>
        <begin position="34"/>
        <end position="49"/>
    </location>
</feature>
<dbReference type="SUPFAM" id="SSF49452">
    <property type="entry name" value="Starch-binding domain-like"/>
    <property type="match status" value="1"/>
</dbReference>
<comment type="caution">
    <text evidence="3">The sequence shown here is derived from an EMBL/GenBank/DDBJ whole genome shotgun (WGS) entry which is preliminary data.</text>
</comment>
<dbReference type="Proteomes" id="UP000198211">
    <property type="component" value="Unassembled WGS sequence"/>
</dbReference>
<feature type="compositionally biased region" description="Basic and acidic residues" evidence="1">
    <location>
        <begin position="239"/>
        <end position="248"/>
    </location>
</feature>
<protein>
    <submittedName>
        <fullName evidence="3">Trehalose-phosphatase</fullName>
    </submittedName>
</protein>
<dbReference type="InterPro" id="IPR002044">
    <property type="entry name" value="CBM20"/>
</dbReference>
<feature type="region of interest" description="Disordered" evidence="1">
    <location>
        <begin position="239"/>
        <end position="269"/>
    </location>
</feature>
<feature type="region of interest" description="Disordered" evidence="1">
    <location>
        <begin position="199"/>
        <end position="226"/>
    </location>
</feature>
<dbReference type="InterPro" id="IPR013783">
    <property type="entry name" value="Ig-like_fold"/>
</dbReference>
<name>A0A225UDP6_9STRA</name>
<feature type="domain" description="CBM20" evidence="2">
    <location>
        <begin position="73"/>
        <end position="181"/>
    </location>
</feature>
<dbReference type="STRING" id="4795.A0A225UDP6"/>
<reference evidence="4" key="1">
    <citation type="submission" date="2017-03" db="EMBL/GenBank/DDBJ databases">
        <title>Phytopthora megakarya and P. palmivora, two closely related causual agents of cacao black pod achieved similar genome size and gene model numbers by different mechanisms.</title>
        <authorList>
            <person name="Ali S."/>
            <person name="Shao J."/>
            <person name="Larry D.J."/>
            <person name="Kronmiller B."/>
            <person name="Shen D."/>
            <person name="Strem M.D."/>
            <person name="Melnick R.L."/>
            <person name="Guiltinan M.J."/>
            <person name="Tyler B.M."/>
            <person name="Meinhardt L.W."/>
            <person name="Bailey B.A."/>
        </authorList>
    </citation>
    <scope>NUCLEOTIDE SEQUENCE [LARGE SCALE GENOMIC DNA]</scope>
    <source>
        <strain evidence="4">zdho120</strain>
    </source>
</reference>
<feature type="compositionally biased region" description="Polar residues" evidence="1">
    <location>
        <begin position="206"/>
        <end position="215"/>
    </location>
</feature>
<feature type="compositionally biased region" description="Polar residues" evidence="1">
    <location>
        <begin position="7"/>
        <end position="19"/>
    </location>
</feature>
<feature type="non-terminal residue" evidence="3">
    <location>
        <position position="306"/>
    </location>
</feature>